<dbReference type="OrthoDB" id="2505311at2759"/>
<reference evidence="3" key="1">
    <citation type="submission" date="2014-03" db="EMBL/GenBank/DDBJ databases">
        <title>The Genome Sequence of Puccinia striiformis f. sp. tritici PST-78.</title>
        <authorList>
            <consortium name="The Broad Institute Genome Sequencing Platform"/>
            <person name="Cuomo C."/>
            <person name="Hulbert S."/>
            <person name="Chen X."/>
            <person name="Walker B."/>
            <person name="Young S.K."/>
            <person name="Zeng Q."/>
            <person name="Gargeya S."/>
            <person name="Fitzgerald M."/>
            <person name="Haas B."/>
            <person name="Abouelleil A."/>
            <person name="Alvarado L."/>
            <person name="Arachchi H.M."/>
            <person name="Berlin A.M."/>
            <person name="Chapman S.B."/>
            <person name="Goldberg J."/>
            <person name="Griggs A."/>
            <person name="Gujja S."/>
            <person name="Hansen M."/>
            <person name="Howarth C."/>
            <person name="Imamovic A."/>
            <person name="Larimer J."/>
            <person name="McCowan C."/>
            <person name="Montmayeur A."/>
            <person name="Murphy C."/>
            <person name="Neiman D."/>
            <person name="Pearson M."/>
            <person name="Priest M."/>
            <person name="Roberts A."/>
            <person name="Saif S."/>
            <person name="Shea T."/>
            <person name="Sisk P."/>
            <person name="Sykes S."/>
            <person name="Wortman J."/>
            <person name="Nusbaum C."/>
            <person name="Birren B."/>
        </authorList>
    </citation>
    <scope>NUCLEOTIDE SEQUENCE [LARGE SCALE GENOMIC DNA]</scope>
    <source>
        <strain evidence="3">race PST-78</strain>
    </source>
</reference>
<evidence type="ECO:0000259" key="1">
    <source>
        <dbReference type="Pfam" id="PF20515"/>
    </source>
</evidence>
<sequence>MRRRTGREKIGAVSFTLATPPPGFQIVQRKVKFIDLFPAITQEPREKIVEQQKVWDEYYLDPDNLEEPPKKENQSTLNIVKKTFRSIHSGYHQIYDERTKQIVAMEFISPLGSKSRKCGGIMWAVGWRKGYKGLEILGRYCHQKAIDANPLGFETLMADSLKAGEVIFNTFYSFGGVASPFGFASNLAFSFHGFYNHHHKDDGDASELPLAFALIIPTSKETGKIATKHHGYDAQEYVHGTLNPTEPSCFTKLNLSLQVATKASRVCQNYLNGKYNDNSDEYFGGVPINTVEVLMSF</sequence>
<proteinExistence type="predicted"/>
<comment type="caution">
    <text evidence="2">The sequence shown here is derived from an EMBL/GenBank/DDBJ whole genome shotgun (WGS) entry which is preliminary data.</text>
</comment>
<organism evidence="2 3">
    <name type="scientific">Puccinia striiformis f. sp. tritici PST-78</name>
    <dbReference type="NCBI Taxonomy" id="1165861"/>
    <lineage>
        <taxon>Eukaryota</taxon>
        <taxon>Fungi</taxon>
        <taxon>Dikarya</taxon>
        <taxon>Basidiomycota</taxon>
        <taxon>Pucciniomycotina</taxon>
        <taxon>Pucciniomycetes</taxon>
        <taxon>Pucciniales</taxon>
        <taxon>Pucciniaceae</taxon>
        <taxon>Puccinia</taxon>
    </lineage>
</organism>
<dbReference type="Pfam" id="PF20515">
    <property type="entry name" value="2OG-FeII_Oxy_6"/>
    <property type="match status" value="2"/>
</dbReference>
<dbReference type="EMBL" id="AJIL01000032">
    <property type="protein sequence ID" value="KNF01046.1"/>
    <property type="molecule type" value="Genomic_DNA"/>
</dbReference>
<dbReference type="Proteomes" id="UP000054564">
    <property type="component" value="Unassembled WGS sequence"/>
</dbReference>
<dbReference type="AlphaFoldDB" id="A0A0L0VP63"/>
<name>A0A0L0VP63_9BASI</name>
<protein>
    <recommendedName>
        <fullName evidence="1">Tet-like 2OG-Fe(II) oxygenase domain-containing protein</fullName>
    </recommendedName>
</protein>
<feature type="domain" description="Tet-like 2OG-Fe(II) oxygenase" evidence="1">
    <location>
        <begin position="180"/>
        <end position="233"/>
    </location>
</feature>
<evidence type="ECO:0000313" key="2">
    <source>
        <dbReference type="EMBL" id="KNF01046.1"/>
    </source>
</evidence>
<dbReference type="InterPro" id="IPR046798">
    <property type="entry name" value="2OG-FeII_Oxy_6"/>
</dbReference>
<gene>
    <name evidence="2" type="ORF">PSTG_05677</name>
</gene>
<keyword evidence="3" id="KW-1185">Reference proteome</keyword>
<evidence type="ECO:0000313" key="3">
    <source>
        <dbReference type="Proteomes" id="UP000054564"/>
    </source>
</evidence>
<accession>A0A0L0VP63</accession>
<feature type="domain" description="Tet-like 2OG-Fe(II) oxygenase" evidence="1">
    <location>
        <begin position="106"/>
        <end position="178"/>
    </location>
</feature>